<feature type="domain" description="TLDc" evidence="11">
    <location>
        <begin position="236"/>
        <end position="404"/>
    </location>
</feature>
<dbReference type="AlphaFoldDB" id="A0A6P8F7C4"/>
<dbReference type="KEGG" id="char:105900726"/>
<dbReference type="GeneID" id="105900726"/>
<name>A0A6P8F7C4_CLUHA</name>
<dbReference type="PANTHER" id="PTHR23354">
    <property type="entry name" value="NUCLEOLAR PROTEIN 7/ESTROGEN RECEPTOR COACTIVATOR-RELATED"/>
    <property type="match status" value="1"/>
</dbReference>
<keyword evidence="12" id="KW-1185">Reference proteome</keyword>
<evidence type="ECO:0000256" key="2">
    <source>
        <dbReference type="ARBA" id="ARBA00004371"/>
    </source>
</evidence>
<accession>A0A6P8F7C4</accession>
<evidence type="ECO:0000256" key="1">
    <source>
        <dbReference type="ARBA" id="ARBA00004370"/>
    </source>
</evidence>
<evidence type="ECO:0000256" key="10">
    <source>
        <dbReference type="SAM" id="MobiDB-lite"/>
    </source>
</evidence>
<evidence type="ECO:0000256" key="8">
    <source>
        <dbReference type="ARBA" id="ARBA00041780"/>
    </source>
</evidence>
<evidence type="ECO:0000256" key="9">
    <source>
        <dbReference type="ARBA" id="ARBA00042134"/>
    </source>
</evidence>
<dbReference type="PANTHER" id="PTHR23354:SF131">
    <property type="entry name" value="MTOR-ASSOCIATED PROTEIN MEAK7"/>
    <property type="match status" value="1"/>
</dbReference>
<dbReference type="Pfam" id="PF07534">
    <property type="entry name" value="TLD"/>
    <property type="match status" value="1"/>
</dbReference>
<keyword evidence="4" id="KW-0963">Cytoplasm</keyword>
<keyword evidence="6" id="KW-0458">Lysosome</keyword>
<evidence type="ECO:0000313" key="14">
    <source>
        <dbReference type="RefSeq" id="XP_031420985.1"/>
    </source>
</evidence>
<evidence type="ECO:0000256" key="4">
    <source>
        <dbReference type="ARBA" id="ARBA00022490"/>
    </source>
</evidence>
<comment type="subcellular location">
    <subcellularLocation>
        <location evidence="3">Cytoplasm</location>
    </subcellularLocation>
    <subcellularLocation>
        <location evidence="2">Lysosome</location>
    </subcellularLocation>
    <subcellularLocation>
        <location evidence="1">Membrane</location>
    </subcellularLocation>
</comment>
<dbReference type="InterPro" id="IPR006571">
    <property type="entry name" value="TLDc_dom"/>
</dbReference>
<evidence type="ECO:0000256" key="6">
    <source>
        <dbReference type="ARBA" id="ARBA00023228"/>
    </source>
</evidence>
<organism evidence="12 13">
    <name type="scientific">Clupea harengus</name>
    <name type="common">Atlantic herring</name>
    <dbReference type="NCBI Taxonomy" id="7950"/>
    <lineage>
        <taxon>Eukaryota</taxon>
        <taxon>Metazoa</taxon>
        <taxon>Chordata</taxon>
        <taxon>Craniata</taxon>
        <taxon>Vertebrata</taxon>
        <taxon>Euteleostomi</taxon>
        <taxon>Actinopterygii</taxon>
        <taxon>Neopterygii</taxon>
        <taxon>Teleostei</taxon>
        <taxon>Clupei</taxon>
        <taxon>Clupeiformes</taxon>
        <taxon>Clupeoidei</taxon>
        <taxon>Clupeidae</taxon>
        <taxon>Clupea</taxon>
    </lineage>
</organism>
<dbReference type="GO" id="GO:0031929">
    <property type="term" value="P:TOR signaling"/>
    <property type="evidence" value="ECO:0007669"/>
    <property type="project" value="TreeGrafter"/>
</dbReference>
<evidence type="ECO:0000313" key="13">
    <source>
        <dbReference type="RefSeq" id="XP_031420984.1"/>
    </source>
</evidence>
<feature type="region of interest" description="Disordered" evidence="10">
    <location>
        <begin position="403"/>
        <end position="423"/>
    </location>
</feature>
<dbReference type="Proteomes" id="UP000515152">
    <property type="component" value="Chromosome 3"/>
</dbReference>
<evidence type="ECO:0000259" key="11">
    <source>
        <dbReference type="PROSITE" id="PS51886"/>
    </source>
</evidence>
<evidence type="ECO:0000256" key="7">
    <source>
        <dbReference type="ARBA" id="ARBA00039594"/>
    </source>
</evidence>
<sequence>MGNAESVVVQKRLARFGPDEQPMVEGVFDRLLSGSAGAAGEESKALTVDMVKASMGSVASDSMIMRVYACMASIDAGVPMVPGGGVSREQLVIFLADTLCGTAEERAPLVMAMAQRSGKGDVATVDQIKQFLEDLISAVLQTLAHRGRLRGWKPELMGDGARGVKLLAEQLSSEIKVSDQQTCDTPCLEDWIFRISSVAVYLELLVSEGLLVTLPSRPPPTLLPLCREDSWGKAASLLDLPLLLFLAPLLPAGHSTPWRLLFSTHLHGESFTRMMSCIKGHGPTVLLLRDTKGHVFGGFASHSWEIRPQFQGDSRCFLFSVFPCMRVYTCIGYNQHYMYLNHGQQTMPNGLGMGGQHGYFGLWLDSEFGRGHSRARPKCTTYGSPQLSAEEDFSLDALEVWAVSEPPQQEQDENKRSVLDADPEVQAMMELAGKTLHSQGLREPEEDEQ</sequence>
<gene>
    <name evidence="13 14" type="primary">LOC105900726</name>
</gene>
<dbReference type="PROSITE" id="PS51886">
    <property type="entry name" value="TLDC"/>
    <property type="match status" value="1"/>
</dbReference>
<dbReference type="RefSeq" id="XP_031420984.1">
    <property type="nucleotide sequence ID" value="XM_031565124.2"/>
</dbReference>
<keyword evidence="5" id="KW-0472">Membrane</keyword>
<dbReference type="GO" id="GO:0016020">
    <property type="term" value="C:membrane"/>
    <property type="evidence" value="ECO:0007669"/>
    <property type="project" value="UniProtKB-SubCell"/>
</dbReference>
<dbReference type="GO" id="GO:0005764">
    <property type="term" value="C:lysosome"/>
    <property type="evidence" value="ECO:0007669"/>
    <property type="project" value="UniProtKB-SubCell"/>
</dbReference>
<dbReference type="SMART" id="SM00584">
    <property type="entry name" value="TLDc"/>
    <property type="match status" value="1"/>
</dbReference>
<dbReference type="GO" id="GO:0005634">
    <property type="term" value="C:nucleus"/>
    <property type="evidence" value="ECO:0007669"/>
    <property type="project" value="TreeGrafter"/>
</dbReference>
<dbReference type="RefSeq" id="XP_031420985.1">
    <property type="nucleotide sequence ID" value="XM_031565125.2"/>
</dbReference>
<proteinExistence type="predicted"/>
<evidence type="ECO:0000313" key="12">
    <source>
        <dbReference type="Proteomes" id="UP000515152"/>
    </source>
</evidence>
<dbReference type="OrthoDB" id="289228at2759"/>
<dbReference type="GO" id="GO:0006979">
    <property type="term" value="P:response to oxidative stress"/>
    <property type="evidence" value="ECO:0007669"/>
    <property type="project" value="TreeGrafter"/>
</dbReference>
<reference evidence="13 14" key="1">
    <citation type="submission" date="2025-04" db="UniProtKB">
        <authorList>
            <consortium name="RefSeq"/>
        </authorList>
    </citation>
    <scope>IDENTIFICATION</scope>
</reference>
<protein>
    <recommendedName>
        <fullName evidence="7">MTOR-associated protein MEAK7</fullName>
    </recommendedName>
    <alternativeName>
        <fullName evidence="9">TBC/LysM-associated domain-containing protein 1</fullName>
    </alternativeName>
    <alternativeName>
        <fullName evidence="8">TLD domain-containing protein 1</fullName>
    </alternativeName>
</protein>
<evidence type="ECO:0000256" key="5">
    <source>
        <dbReference type="ARBA" id="ARBA00023136"/>
    </source>
</evidence>
<evidence type="ECO:0000256" key="3">
    <source>
        <dbReference type="ARBA" id="ARBA00004496"/>
    </source>
</evidence>